<dbReference type="Proteomes" id="UP001151760">
    <property type="component" value="Unassembled WGS sequence"/>
</dbReference>
<dbReference type="EMBL" id="BQNB010015242">
    <property type="protein sequence ID" value="GJT37662.1"/>
    <property type="molecule type" value="Genomic_DNA"/>
</dbReference>
<reference evidence="1" key="1">
    <citation type="journal article" date="2022" name="Int. J. Mol. Sci.">
        <title>Draft Genome of Tanacetum Coccineum: Genomic Comparison of Closely Related Tanacetum-Family Plants.</title>
        <authorList>
            <person name="Yamashiro T."/>
            <person name="Shiraishi A."/>
            <person name="Nakayama K."/>
            <person name="Satake H."/>
        </authorList>
    </citation>
    <scope>NUCLEOTIDE SEQUENCE</scope>
</reference>
<reference evidence="1" key="2">
    <citation type="submission" date="2022-01" db="EMBL/GenBank/DDBJ databases">
        <authorList>
            <person name="Yamashiro T."/>
            <person name="Shiraishi A."/>
            <person name="Satake H."/>
            <person name="Nakayama K."/>
        </authorList>
    </citation>
    <scope>NUCLEOTIDE SEQUENCE</scope>
</reference>
<organism evidence="1 2">
    <name type="scientific">Tanacetum coccineum</name>
    <dbReference type="NCBI Taxonomy" id="301880"/>
    <lineage>
        <taxon>Eukaryota</taxon>
        <taxon>Viridiplantae</taxon>
        <taxon>Streptophyta</taxon>
        <taxon>Embryophyta</taxon>
        <taxon>Tracheophyta</taxon>
        <taxon>Spermatophyta</taxon>
        <taxon>Magnoliopsida</taxon>
        <taxon>eudicotyledons</taxon>
        <taxon>Gunneridae</taxon>
        <taxon>Pentapetalae</taxon>
        <taxon>asterids</taxon>
        <taxon>campanulids</taxon>
        <taxon>Asterales</taxon>
        <taxon>Asteraceae</taxon>
        <taxon>Asteroideae</taxon>
        <taxon>Anthemideae</taxon>
        <taxon>Anthemidinae</taxon>
        <taxon>Tanacetum</taxon>
    </lineage>
</organism>
<keyword evidence="2" id="KW-1185">Reference proteome</keyword>
<evidence type="ECO:0000313" key="2">
    <source>
        <dbReference type="Proteomes" id="UP001151760"/>
    </source>
</evidence>
<proteinExistence type="predicted"/>
<evidence type="ECO:0000313" key="1">
    <source>
        <dbReference type="EMBL" id="GJT37662.1"/>
    </source>
</evidence>
<accession>A0ABQ5DFA5</accession>
<comment type="caution">
    <text evidence="1">The sequence shown here is derived from an EMBL/GenBank/DDBJ whole genome shotgun (WGS) entry which is preliminary data.</text>
</comment>
<sequence>MGLTTRKSDVGGMHPLLDTANVQTYCIEMLVVDRIDVTSSMQCFLAPHVVPIVDANDVPVPPIIQFGDNFHVGESSSTGALLAGNSWVYAPGPMVQIWKCFIEENNEIG</sequence>
<protein>
    <submittedName>
        <fullName evidence="1">Uncharacterized protein</fullName>
    </submittedName>
</protein>
<name>A0ABQ5DFA5_9ASTR</name>
<gene>
    <name evidence="1" type="ORF">Tco_0937527</name>
</gene>